<gene>
    <name evidence="2" type="ORF">ODALV1_LOCUS30698</name>
</gene>
<accession>A0ABP1S8E7</accession>
<dbReference type="Proteomes" id="UP001642540">
    <property type="component" value="Unassembled WGS sequence"/>
</dbReference>
<comment type="caution">
    <text evidence="2">The sequence shown here is derived from an EMBL/GenBank/DDBJ whole genome shotgun (WGS) entry which is preliminary data.</text>
</comment>
<organism evidence="2 3">
    <name type="scientific">Orchesella dallaii</name>
    <dbReference type="NCBI Taxonomy" id="48710"/>
    <lineage>
        <taxon>Eukaryota</taxon>
        <taxon>Metazoa</taxon>
        <taxon>Ecdysozoa</taxon>
        <taxon>Arthropoda</taxon>
        <taxon>Hexapoda</taxon>
        <taxon>Collembola</taxon>
        <taxon>Entomobryomorpha</taxon>
        <taxon>Entomobryoidea</taxon>
        <taxon>Orchesellidae</taxon>
        <taxon>Orchesellinae</taxon>
        <taxon>Orchesella</taxon>
    </lineage>
</organism>
<keyword evidence="1" id="KW-0812">Transmembrane</keyword>
<sequence>MAATFATPVFNLNYPVALGLAWAYMNYFIISDMSIVQTDTSYRYVHNCLHNGKVYPTAQETLVYREIQVLAILNNIINQSAIFVLTAGVIVLLALCLTATIRLEWHMENIFAVAFFGIMSIDCFLFLLVCVGGMVSPYVESRKALETLKRQRPKNEFVRRGSRYCYRWLQTYVHNCLHNGKVYPTAQETLVYREIQVLAILNNIINQSAIFVLTAGVIVLLALCLTATIRLEWHMENIFAVAFFGIMSIDCFLFLLVCVGGMVSPYVESRKALETLKRQRPKNEFVRRGSRYCYRWLQTYVKSCFLIKVKMGKDNFLEELTPLNCVNLAINVTVNILLLTVSHKKP</sequence>
<evidence type="ECO:0008006" key="4">
    <source>
        <dbReference type="Google" id="ProtNLM"/>
    </source>
</evidence>
<feature type="transmembrane region" description="Helical" evidence="1">
    <location>
        <begin position="237"/>
        <end position="263"/>
    </location>
</feature>
<reference evidence="2 3" key="1">
    <citation type="submission" date="2024-08" db="EMBL/GenBank/DDBJ databases">
        <authorList>
            <person name="Cucini C."/>
            <person name="Frati F."/>
        </authorList>
    </citation>
    <scope>NUCLEOTIDE SEQUENCE [LARGE SCALE GENOMIC DNA]</scope>
</reference>
<feature type="transmembrane region" description="Helical" evidence="1">
    <location>
        <begin position="210"/>
        <end position="231"/>
    </location>
</feature>
<dbReference type="EMBL" id="CAXLJM020000164">
    <property type="protein sequence ID" value="CAL8146084.1"/>
    <property type="molecule type" value="Genomic_DNA"/>
</dbReference>
<feature type="transmembrane region" description="Helical" evidence="1">
    <location>
        <begin position="12"/>
        <end position="30"/>
    </location>
</feature>
<name>A0ABP1S8E7_9HEXA</name>
<keyword evidence="1" id="KW-1133">Transmembrane helix</keyword>
<evidence type="ECO:0000313" key="3">
    <source>
        <dbReference type="Proteomes" id="UP001642540"/>
    </source>
</evidence>
<feature type="transmembrane region" description="Helical" evidence="1">
    <location>
        <begin position="109"/>
        <end position="135"/>
    </location>
</feature>
<feature type="transmembrane region" description="Helical" evidence="1">
    <location>
        <begin position="82"/>
        <end position="103"/>
    </location>
</feature>
<keyword evidence="3" id="KW-1185">Reference proteome</keyword>
<protein>
    <recommendedName>
        <fullName evidence="4">Gustatory receptor</fullName>
    </recommendedName>
</protein>
<evidence type="ECO:0000256" key="1">
    <source>
        <dbReference type="SAM" id="Phobius"/>
    </source>
</evidence>
<evidence type="ECO:0000313" key="2">
    <source>
        <dbReference type="EMBL" id="CAL8146084.1"/>
    </source>
</evidence>
<proteinExistence type="predicted"/>
<keyword evidence="1" id="KW-0472">Membrane</keyword>